<feature type="region of interest" description="Disordered" evidence="1">
    <location>
        <begin position="1"/>
        <end position="37"/>
    </location>
</feature>
<dbReference type="SMART" id="SM00225">
    <property type="entry name" value="BTB"/>
    <property type="match status" value="1"/>
</dbReference>
<accession>A0A9U8EN57</accession>
<proteinExistence type="predicted"/>
<dbReference type="Pfam" id="PF00651">
    <property type="entry name" value="BTB"/>
    <property type="match status" value="1"/>
</dbReference>
<name>A0A9U8EN57_BIOGL</name>
<dbReference type="RefSeq" id="XP_055875196.1">
    <property type="nucleotide sequence ID" value="XM_056019221.1"/>
</dbReference>
<reference evidence="4 5" key="1">
    <citation type="submission" date="2025-04" db="UniProtKB">
        <authorList>
            <consortium name="RefSeq"/>
        </authorList>
    </citation>
    <scope>IDENTIFICATION</scope>
</reference>
<gene>
    <name evidence="4 5 6 7" type="primary">LOC106078625</name>
</gene>
<evidence type="ECO:0000313" key="6">
    <source>
        <dbReference type="RefSeq" id="XP_055875196.1"/>
    </source>
</evidence>
<evidence type="ECO:0000313" key="3">
    <source>
        <dbReference type="Proteomes" id="UP001165740"/>
    </source>
</evidence>
<feature type="domain" description="BTB" evidence="2">
    <location>
        <begin position="53"/>
        <end position="128"/>
    </location>
</feature>
<dbReference type="Pfam" id="PF07707">
    <property type="entry name" value="BACK"/>
    <property type="match status" value="1"/>
</dbReference>
<organism evidence="3 5">
    <name type="scientific">Biomphalaria glabrata</name>
    <name type="common">Bloodfluke planorb</name>
    <name type="synonym">Freshwater snail</name>
    <dbReference type="NCBI Taxonomy" id="6526"/>
    <lineage>
        <taxon>Eukaryota</taxon>
        <taxon>Metazoa</taxon>
        <taxon>Spiralia</taxon>
        <taxon>Lophotrochozoa</taxon>
        <taxon>Mollusca</taxon>
        <taxon>Gastropoda</taxon>
        <taxon>Heterobranchia</taxon>
        <taxon>Euthyneura</taxon>
        <taxon>Panpulmonata</taxon>
        <taxon>Hygrophila</taxon>
        <taxon>Lymnaeoidea</taxon>
        <taxon>Planorbidae</taxon>
        <taxon>Biomphalaria</taxon>
    </lineage>
</organism>
<protein>
    <submittedName>
        <fullName evidence="4 5">BTB/POZ domain-containing protein 17-like</fullName>
    </submittedName>
</protein>
<evidence type="ECO:0000313" key="5">
    <source>
        <dbReference type="RefSeq" id="XP_013095018.2"/>
    </source>
</evidence>
<evidence type="ECO:0000313" key="7">
    <source>
        <dbReference type="RefSeq" id="XP_055875197.1"/>
    </source>
</evidence>
<dbReference type="Gene3D" id="3.30.710.10">
    <property type="entry name" value="Potassium Channel Kv1.1, Chain A"/>
    <property type="match status" value="1"/>
</dbReference>
<keyword evidence="3" id="KW-1185">Reference proteome</keyword>
<sequence length="436" mass="49612">MLRSMKRFSAPASVHPDPTRPPDDDSDASLSDGSKKVKTTQSFEPLFNSESLSDIVLDVNHGEAVFHAHKTIVGLKSERLAALITSLATTPSDNSSKPVLHLQEAPECSAVFSRFLYFIYSGAVWLHRDYVVPLFKLSVKYGVNALANHCENYILQLLNKCMAVDINCANPPPTLSVTTVCDLYEESVYREETRRMAFNVLARRFVDLIHTERWITCEWLTVRDLLRCDDCLCEENLILVAATDWMKRNKLQDKGRIQEILSSIRYPRLPRRVLYHLYTAASFKNFPQVQDLIEAAIKYHCFKDVPEAQDEFTGLQYRARGKGRTRHTVCGGENLNSQELQHQAHSWQWEEASPDSNYNSGQCCDSIADFSRSDEVNDNHSHQHTLLCRAQRQTNHRPMASPVAAVHPRVHSSDREICSNTTDIALQINIHSHSQM</sequence>
<dbReference type="AlphaFoldDB" id="A0A9U8EN57"/>
<dbReference type="PANTHER" id="PTHR24410">
    <property type="entry name" value="HL07962P-RELATED"/>
    <property type="match status" value="1"/>
</dbReference>
<dbReference type="RefSeq" id="XP_013095017.2">
    <property type="nucleotide sequence ID" value="XM_013239563.2"/>
</dbReference>
<dbReference type="InterPro" id="IPR011333">
    <property type="entry name" value="SKP1/BTB/POZ_sf"/>
</dbReference>
<dbReference type="SUPFAM" id="SSF54695">
    <property type="entry name" value="POZ domain"/>
    <property type="match status" value="1"/>
</dbReference>
<dbReference type="Gene3D" id="1.25.40.420">
    <property type="match status" value="1"/>
</dbReference>
<dbReference type="InterPro" id="IPR051481">
    <property type="entry name" value="BTB-POZ/Galectin-3-binding"/>
</dbReference>
<dbReference type="InterPro" id="IPR011705">
    <property type="entry name" value="BACK"/>
</dbReference>
<evidence type="ECO:0000313" key="4">
    <source>
        <dbReference type="RefSeq" id="XP_013095017.2"/>
    </source>
</evidence>
<dbReference type="OMA" id="NINSMAC"/>
<dbReference type="RefSeq" id="XP_055875197.1">
    <property type="nucleotide sequence ID" value="XM_056019222.1"/>
</dbReference>
<evidence type="ECO:0000256" key="1">
    <source>
        <dbReference type="SAM" id="MobiDB-lite"/>
    </source>
</evidence>
<dbReference type="InterPro" id="IPR000210">
    <property type="entry name" value="BTB/POZ_dom"/>
</dbReference>
<dbReference type="OrthoDB" id="2359033at2759"/>
<dbReference type="KEGG" id="bgt:106078625"/>
<dbReference type="RefSeq" id="XP_013095018.2">
    <property type="nucleotide sequence ID" value="XM_013239564.2"/>
</dbReference>
<dbReference type="PANTHER" id="PTHR24410:SF47">
    <property type="entry name" value="BTB DOMAIN-CONTAINING PROTEIN"/>
    <property type="match status" value="1"/>
</dbReference>
<dbReference type="PROSITE" id="PS50097">
    <property type="entry name" value="BTB"/>
    <property type="match status" value="1"/>
</dbReference>
<dbReference type="Proteomes" id="UP001165740">
    <property type="component" value="Chromosome 2"/>
</dbReference>
<evidence type="ECO:0000259" key="2">
    <source>
        <dbReference type="PROSITE" id="PS50097"/>
    </source>
</evidence>
<dbReference type="GeneID" id="106078625"/>